<gene>
    <name evidence="2" type="primary">coa1</name>
    <name evidence="2" type="ORF">SOMG_01524</name>
</gene>
<evidence type="ECO:0000313" key="2">
    <source>
        <dbReference type="EMBL" id="WBW72378.1"/>
    </source>
</evidence>
<dbReference type="GO" id="GO:0033617">
    <property type="term" value="P:mitochondrial respiratory chain complex IV assembly"/>
    <property type="evidence" value="ECO:0007669"/>
    <property type="project" value="InterPro"/>
</dbReference>
<proteinExistence type="predicted"/>
<evidence type="ECO:0000313" key="3">
    <source>
        <dbReference type="Proteomes" id="UP001212411"/>
    </source>
</evidence>
<feature type="transmembrane region" description="Helical" evidence="1">
    <location>
        <begin position="97"/>
        <end position="116"/>
    </location>
</feature>
<dbReference type="RefSeq" id="XP_056036621.1">
    <property type="nucleotide sequence ID" value="XM_056180317.1"/>
</dbReference>
<sequence>MIALLQFNIPKVGLPTLTSVRGTWSMKNSIQSLFWRPRSHKPSLFSRTHNLFLERAFQQRVAFFHTSRVSSVFELSPRRKLPDVSEFSPNNKRIPSLFAFFCFVWAACAFYAIHYGKQNSNVTQIVMYRVQHSKEALKLLGENIQFRYPFPWIKGKLHKRYGIIDISFEVTGSQNLGIVHYKSQRFGPIPHWVELECSLISNGKTVPLNSLEYDNQW</sequence>
<keyword evidence="3" id="KW-1185">Reference proteome</keyword>
<reference evidence="2 3" key="1">
    <citation type="journal article" date="2023" name="G3 (Bethesda)">
        <title>A high-quality reference genome for the fission yeast Schizosaccharomyces osmophilus.</title>
        <authorList>
            <person name="Jia G.S."/>
            <person name="Zhang W.C."/>
            <person name="Liang Y."/>
            <person name="Liu X.H."/>
            <person name="Rhind N."/>
            <person name="Pidoux A."/>
            <person name="Brysch-Herzberg M."/>
            <person name="Du L.L."/>
        </authorList>
    </citation>
    <scope>NUCLEOTIDE SEQUENCE [LARGE SCALE GENOMIC DNA]</scope>
    <source>
        <strain evidence="2 3">CBS 15793</strain>
    </source>
</reference>
<dbReference type="PANTHER" id="PTHR28523">
    <property type="entry name" value="CYTOCHROME C OXIDASE ASSEMBLY FACTOR 1"/>
    <property type="match status" value="1"/>
</dbReference>
<dbReference type="Proteomes" id="UP001212411">
    <property type="component" value="Chromosome 1"/>
</dbReference>
<dbReference type="EMBL" id="CP115611">
    <property type="protein sequence ID" value="WBW72378.1"/>
    <property type="molecule type" value="Genomic_DNA"/>
</dbReference>
<dbReference type="GO" id="GO:0005743">
    <property type="term" value="C:mitochondrial inner membrane"/>
    <property type="evidence" value="ECO:0007669"/>
    <property type="project" value="TreeGrafter"/>
</dbReference>
<evidence type="ECO:0000256" key="1">
    <source>
        <dbReference type="SAM" id="Phobius"/>
    </source>
</evidence>
<dbReference type="PANTHER" id="PTHR28523:SF1">
    <property type="entry name" value="CYTOCHROME C OXIDASE ASSEMBLY FACTOR 1"/>
    <property type="match status" value="1"/>
</dbReference>
<keyword evidence="1" id="KW-0812">Transmembrane</keyword>
<name>A0AAF0AVF2_9SCHI</name>
<dbReference type="GeneID" id="80875006"/>
<dbReference type="InterPro" id="IPR042432">
    <property type="entry name" value="Coa1_fungi"/>
</dbReference>
<keyword evidence="1" id="KW-1133">Transmembrane helix</keyword>
<dbReference type="AlphaFoldDB" id="A0AAF0AVF2"/>
<organism evidence="2 3">
    <name type="scientific">Schizosaccharomyces osmophilus</name>
    <dbReference type="NCBI Taxonomy" id="2545709"/>
    <lineage>
        <taxon>Eukaryota</taxon>
        <taxon>Fungi</taxon>
        <taxon>Dikarya</taxon>
        <taxon>Ascomycota</taxon>
        <taxon>Taphrinomycotina</taxon>
        <taxon>Schizosaccharomycetes</taxon>
        <taxon>Schizosaccharomycetales</taxon>
        <taxon>Schizosaccharomycetaceae</taxon>
        <taxon>Schizosaccharomyces</taxon>
    </lineage>
</organism>
<protein>
    <submittedName>
        <fullName evidence="2">Cytochrome c oxidase assembly protein Coa1</fullName>
    </submittedName>
</protein>
<dbReference type="InterPro" id="IPR014807">
    <property type="entry name" value="Coa1"/>
</dbReference>
<dbReference type="Pfam" id="PF08695">
    <property type="entry name" value="Coa1"/>
    <property type="match status" value="1"/>
</dbReference>
<keyword evidence="1" id="KW-0472">Membrane</keyword>
<accession>A0AAF0AVF2</accession>
<dbReference type="KEGG" id="som:SOMG_01524"/>